<dbReference type="OrthoDB" id="636685at2759"/>
<proteinExistence type="predicted"/>
<dbReference type="GO" id="GO:0046982">
    <property type="term" value="F:protein heterodimerization activity"/>
    <property type="evidence" value="ECO:0007669"/>
    <property type="project" value="InterPro"/>
</dbReference>
<comment type="caution">
    <text evidence="4">The sequence shown here is derived from an EMBL/GenBank/DDBJ whole genome shotgun (WGS) entry which is preliminary data.</text>
</comment>
<dbReference type="InterPro" id="IPR050568">
    <property type="entry name" value="Transcr_DNA_Rep_Reg"/>
</dbReference>
<dbReference type="VEuPathDB" id="MicrosporidiaDB:DI09_28p60"/>
<dbReference type="Gene3D" id="1.10.20.10">
    <property type="entry name" value="Histone, subunit A"/>
    <property type="match status" value="1"/>
</dbReference>
<evidence type="ECO:0000259" key="3">
    <source>
        <dbReference type="Pfam" id="PF00808"/>
    </source>
</evidence>
<dbReference type="GeneID" id="25259390"/>
<evidence type="ECO:0000256" key="2">
    <source>
        <dbReference type="ARBA" id="ARBA00023242"/>
    </source>
</evidence>
<organism evidence="4 5">
    <name type="scientific">Mitosporidium daphniae</name>
    <dbReference type="NCBI Taxonomy" id="1485682"/>
    <lineage>
        <taxon>Eukaryota</taxon>
        <taxon>Fungi</taxon>
        <taxon>Fungi incertae sedis</taxon>
        <taxon>Microsporidia</taxon>
        <taxon>Mitosporidium</taxon>
    </lineage>
</organism>
<keyword evidence="5" id="KW-1185">Reference proteome</keyword>
<dbReference type="Pfam" id="PF00808">
    <property type="entry name" value="CBFD_NFYB_HMF"/>
    <property type="match status" value="1"/>
</dbReference>
<name>A0A098VRX7_9MICR</name>
<dbReference type="InterPro" id="IPR009072">
    <property type="entry name" value="Histone-fold"/>
</dbReference>
<dbReference type="SUPFAM" id="SSF47113">
    <property type="entry name" value="Histone-fold"/>
    <property type="match status" value="1"/>
</dbReference>
<feature type="domain" description="Transcription factor CBF/NF-Y/archaeal histone" evidence="3">
    <location>
        <begin position="60"/>
        <end position="120"/>
    </location>
</feature>
<sequence length="168" mass="18798">MDASKFIPIVDEDDERAGSDALIEDSAMIKMENEYSDSTADNGLNSRTRNLTPQISIGNTLPASKIRKILKEYDELSIISKDSLFLITAATELFIQYFASRAFELAKGKRKTVLYSDLIQLAKQDERFMFVSNDIDNPEFTGLSSSSTQLVFKTIADVEESTGDVFEK</sequence>
<evidence type="ECO:0000313" key="4">
    <source>
        <dbReference type="EMBL" id="KGG51725.1"/>
    </source>
</evidence>
<dbReference type="EMBL" id="JMKJ01000210">
    <property type="protein sequence ID" value="KGG51725.1"/>
    <property type="molecule type" value="Genomic_DNA"/>
</dbReference>
<dbReference type="HOGENOM" id="CLU_1586890_0_0_1"/>
<dbReference type="Proteomes" id="UP000029725">
    <property type="component" value="Unassembled WGS sequence"/>
</dbReference>
<dbReference type="CDD" id="cd23645">
    <property type="entry name" value="HFD_Dpb3-like"/>
    <property type="match status" value="1"/>
</dbReference>
<evidence type="ECO:0000313" key="5">
    <source>
        <dbReference type="Proteomes" id="UP000029725"/>
    </source>
</evidence>
<dbReference type="AlphaFoldDB" id="A0A098VRX7"/>
<dbReference type="GO" id="GO:0005634">
    <property type="term" value="C:nucleus"/>
    <property type="evidence" value="ECO:0007669"/>
    <property type="project" value="UniProtKB-SubCell"/>
</dbReference>
<comment type="subcellular location">
    <subcellularLocation>
        <location evidence="1">Nucleus</location>
    </subcellularLocation>
</comment>
<reference evidence="4 5" key="1">
    <citation type="submission" date="2014-04" db="EMBL/GenBank/DDBJ databases">
        <title>A new species of microsporidia sheds light on the evolution of extreme parasitism.</title>
        <authorList>
            <person name="Haag K.L."/>
            <person name="James T.Y."/>
            <person name="Larsson R."/>
            <person name="Schaer T.M."/>
            <person name="Refardt D."/>
            <person name="Pombert J.-F."/>
            <person name="Ebert D."/>
        </authorList>
    </citation>
    <scope>NUCLEOTIDE SEQUENCE [LARGE SCALE GENOMIC DNA]</scope>
    <source>
        <strain evidence="4 5">UGP3</strain>
        <tissue evidence="4">Spores</tissue>
    </source>
</reference>
<dbReference type="PANTHER" id="PTHR10252:SF54">
    <property type="entry name" value="CHROMATIN ACCESSIBILITY COMPLEX PROTEIN 1"/>
    <property type="match status" value="1"/>
</dbReference>
<gene>
    <name evidence="4" type="ORF">DI09_28p60</name>
</gene>
<accession>A0A098VRX7</accession>
<keyword evidence="2" id="KW-0539">Nucleus</keyword>
<evidence type="ECO:0000256" key="1">
    <source>
        <dbReference type="ARBA" id="ARBA00004123"/>
    </source>
</evidence>
<dbReference type="RefSeq" id="XP_013238177.1">
    <property type="nucleotide sequence ID" value="XM_013382723.1"/>
</dbReference>
<dbReference type="PANTHER" id="PTHR10252">
    <property type="entry name" value="HISTONE-LIKE TRANSCRIPTION FACTOR CCAAT-RELATED"/>
    <property type="match status" value="1"/>
</dbReference>
<dbReference type="InterPro" id="IPR003958">
    <property type="entry name" value="CBFA_NFYB_domain"/>
</dbReference>
<protein>
    <recommendedName>
        <fullName evidence="3">Transcription factor CBF/NF-Y/archaeal histone domain-containing protein</fullName>
    </recommendedName>
</protein>